<sequence>MIPRYVFASLCVTLSTGLPGHPNFTLPDMALEPAPLGPSLVVPPLFTSSVKDPISWDSSTSNTCHGYSPAWAPHYYLPVEVPRLVLHPLPQRDLADQRHLHRRIGRRREDPSLALGVPNHDQRTPPNNAECSHRTFFLVCDTPVMGTRGAPSPQLDRDPRVLTRTPSQENEQALGSIPALFL</sequence>
<dbReference type="EMBL" id="MU842946">
    <property type="protein sequence ID" value="KAK2025060.1"/>
    <property type="molecule type" value="Genomic_DNA"/>
</dbReference>
<proteinExistence type="predicted"/>
<organism evidence="2 3">
    <name type="scientific">Colletotrichum zoysiae</name>
    <dbReference type="NCBI Taxonomy" id="1216348"/>
    <lineage>
        <taxon>Eukaryota</taxon>
        <taxon>Fungi</taxon>
        <taxon>Dikarya</taxon>
        <taxon>Ascomycota</taxon>
        <taxon>Pezizomycotina</taxon>
        <taxon>Sordariomycetes</taxon>
        <taxon>Hypocreomycetidae</taxon>
        <taxon>Glomerellales</taxon>
        <taxon>Glomerellaceae</taxon>
        <taxon>Colletotrichum</taxon>
        <taxon>Colletotrichum graminicola species complex</taxon>
    </lineage>
</organism>
<reference evidence="2" key="1">
    <citation type="submission" date="2021-06" db="EMBL/GenBank/DDBJ databases">
        <title>Comparative genomics, transcriptomics and evolutionary studies reveal genomic signatures of adaptation to plant cell wall in hemibiotrophic fungi.</title>
        <authorList>
            <consortium name="DOE Joint Genome Institute"/>
            <person name="Baroncelli R."/>
            <person name="Diaz J.F."/>
            <person name="Benocci T."/>
            <person name="Peng M."/>
            <person name="Battaglia E."/>
            <person name="Haridas S."/>
            <person name="Andreopoulos W."/>
            <person name="Labutti K."/>
            <person name="Pangilinan J."/>
            <person name="Floch G.L."/>
            <person name="Makela M.R."/>
            <person name="Henrissat B."/>
            <person name="Grigoriev I.V."/>
            <person name="Crouch J.A."/>
            <person name="De Vries R.P."/>
            <person name="Sukno S.A."/>
            <person name="Thon M.R."/>
        </authorList>
    </citation>
    <scope>NUCLEOTIDE SEQUENCE</scope>
    <source>
        <strain evidence="2">MAFF235873</strain>
    </source>
</reference>
<feature type="compositionally biased region" description="Polar residues" evidence="1">
    <location>
        <begin position="164"/>
        <end position="173"/>
    </location>
</feature>
<protein>
    <submittedName>
        <fullName evidence="2">Uncharacterized protein</fullName>
    </submittedName>
</protein>
<evidence type="ECO:0000313" key="2">
    <source>
        <dbReference type="EMBL" id="KAK2025060.1"/>
    </source>
</evidence>
<feature type="region of interest" description="Disordered" evidence="1">
    <location>
        <begin position="147"/>
        <end position="176"/>
    </location>
</feature>
<comment type="caution">
    <text evidence="2">The sequence shown here is derived from an EMBL/GenBank/DDBJ whole genome shotgun (WGS) entry which is preliminary data.</text>
</comment>
<name>A0AAD9HA39_9PEZI</name>
<dbReference type="AlphaFoldDB" id="A0AAD9HA39"/>
<keyword evidence="3" id="KW-1185">Reference proteome</keyword>
<accession>A0AAD9HA39</accession>
<evidence type="ECO:0000313" key="3">
    <source>
        <dbReference type="Proteomes" id="UP001232148"/>
    </source>
</evidence>
<evidence type="ECO:0000256" key="1">
    <source>
        <dbReference type="SAM" id="MobiDB-lite"/>
    </source>
</evidence>
<dbReference type="Proteomes" id="UP001232148">
    <property type="component" value="Unassembled WGS sequence"/>
</dbReference>
<gene>
    <name evidence="2" type="ORF">LX32DRAFT_71025</name>
</gene>